<accession>A0A2G2XQ41</accession>
<keyword evidence="2" id="KW-1185">Reference proteome</keyword>
<evidence type="ECO:0008006" key="3">
    <source>
        <dbReference type="Google" id="ProtNLM"/>
    </source>
</evidence>
<evidence type="ECO:0000313" key="1">
    <source>
        <dbReference type="EMBL" id="PHT59604.1"/>
    </source>
</evidence>
<dbReference type="AlphaFoldDB" id="A0A2G2XQ41"/>
<dbReference type="EMBL" id="MLFT02000001">
    <property type="protein sequence ID" value="PHT59604.1"/>
    <property type="molecule type" value="Genomic_DNA"/>
</dbReference>
<name>A0A2G2XQ41_CAPBA</name>
<dbReference type="Proteomes" id="UP000224567">
    <property type="component" value="Unassembled WGS sequence"/>
</dbReference>
<comment type="caution">
    <text evidence="1">The sequence shown here is derived from an EMBL/GenBank/DDBJ whole genome shotgun (WGS) entry which is preliminary data.</text>
</comment>
<proteinExistence type="predicted"/>
<protein>
    <recommendedName>
        <fullName evidence="3">MULE transposase domain-containing protein</fullName>
    </recommendedName>
</protein>
<evidence type="ECO:0000313" key="2">
    <source>
        <dbReference type="Proteomes" id="UP000224567"/>
    </source>
</evidence>
<dbReference type="PANTHER" id="PTHR31973:SF113">
    <property type="entry name" value="PROTEIN FAR1-RELATED SEQUENCE 5-LIKE"/>
    <property type="match status" value="1"/>
</dbReference>
<gene>
    <name evidence="1" type="ORF">CQW23_01967</name>
</gene>
<dbReference type="PANTHER" id="PTHR31973">
    <property type="entry name" value="POLYPROTEIN, PUTATIVE-RELATED"/>
    <property type="match status" value="1"/>
</dbReference>
<dbReference type="STRING" id="33114.A0A2G2XQ41"/>
<sequence>MLNKGSSLCKVSRNDKNDSRTVGLIVGNYVDTKRIYTPNDIVSDMMREHGISLDYHQAWHAKTKAVNMLCSDPTESYQRILGYLYMLEKHYPGSVISWEKIKENRFLYAFVALDASIHGWEYCRPIVVVDEATLKSLYGGTMLTARTLDPGVKAYLFFLKIDMEIILES</sequence>
<organism evidence="1 2">
    <name type="scientific">Capsicum baccatum</name>
    <name type="common">Peruvian pepper</name>
    <dbReference type="NCBI Taxonomy" id="33114"/>
    <lineage>
        <taxon>Eukaryota</taxon>
        <taxon>Viridiplantae</taxon>
        <taxon>Streptophyta</taxon>
        <taxon>Embryophyta</taxon>
        <taxon>Tracheophyta</taxon>
        <taxon>Spermatophyta</taxon>
        <taxon>Magnoliopsida</taxon>
        <taxon>eudicotyledons</taxon>
        <taxon>Gunneridae</taxon>
        <taxon>Pentapetalae</taxon>
        <taxon>asterids</taxon>
        <taxon>lamiids</taxon>
        <taxon>Solanales</taxon>
        <taxon>Solanaceae</taxon>
        <taxon>Solanoideae</taxon>
        <taxon>Capsiceae</taxon>
        <taxon>Capsicum</taxon>
    </lineage>
</organism>
<reference evidence="2" key="2">
    <citation type="journal article" date="2017" name="J. Anim. Genet.">
        <title>Multiple reference genome sequences of hot pepper reveal the massive evolution of plant disease resistance genes by retroduplication.</title>
        <authorList>
            <person name="Kim S."/>
            <person name="Park J."/>
            <person name="Yeom S.-I."/>
            <person name="Kim Y.-M."/>
            <person name="Seo E."/>
            <person name="Kim K.-T."/>
            <person name="Kim M.-S."/>
            <person name="Lee J.M."/>
            <person name="Cheong K."/>
            <person name="Shin H.-S."/>
            <person name="Kim S.-B."/>
            <person name="Han K."/>
            <person name="Lee J."/>
            <person name="Park M."/>
            <person name="Lee H.-A."/>
            <person name="Lee H.-Y."/>
            <person name="Lee Y."/>
            <person name="Oh S."/>
            <person name="Lee J.H."/>
            <person name="Choi E."/>
            <person name="Choi E."/>
            <person name="Lee S.E."/>
            <person name="Jeon J."/>
            <person name="Kim H."/>
            <person name="Choi G."/>
            <person name="Song H."/>
            <person name="Lee J."/>
            <person name="Lee S.-C."/>
            <person name="Kwon J.-K."/>
            <person name="Lee H.-Y."/>
            <person name="Koo N."/>
            <person name="Hong Y."/>
            <person name="Kim R.W."/>
            <person name="Kang W.-H."/>
            <person name="Huh J.H."/>
            <person name="Kang B.-C."/>
            <person name="Yang T.-J."/>
            <person name="Lee Y.-H."/>
            <person name="Bennetzen J.L."/>
            <person name="Choi D."/>
        </authorList>
    </citation>
    <scope>NUCLEOTIDE SEQUENCE [LARGE SCALE GENOMIC DNA]</scope>
    <source>
        <strain evidence="2">cv. PBC81</strain>
    </source>
</reference>
<dbReference type="OrthoDB" id="1305152at2759"/>
<reference evidence="1 2" key="1">
    <citation type="journal article" date="2017" name="Genome Biol.">
        <title>New reference genome sequences of hot pepper reveal the massive evolution of plant disease-resistance genes by retroduplication.</title>
        <authorList>
            <person name="Kim S."/>
            <person name="Park J."/>
            <person name="Yeom S.I."/>
            <person name="Kim Y.M."/>
            <person name="Seo E."/>
            <person name="Kim K.T."/>
            <person name="Kim M.S."/>
            <person name="Lee J.M."/>
            <person name="Cheong K."/>
            <person name="Shin H.S."/>
            <person name="Kim S.B."/>
            <person name="Han K."/>
            <person name="Lee J."/>
            <person name="Park M."/>
            <person name="Lee H.A."/>
            <person name="Lee H.Y."/>
            <person name="Lee Y."/>
            <person name="Oh S."/>
            <person name="Lee J.H."/>
            <person name="Choi E."/>
            <person name="Choi E."/>
            <person name="Lee S.E."/>
            <person name="Jeon J."/>
            <person name="Kim H."/>
            <person name="Choi G."/>
            <person name="Song H."/>
            <person name="Lee J."/>
            <person name="Lee S.C."/>
            <person name="Kwon J.K."/>
            <person name="Lee H.Y."/>
            <person name="Koo N."/>
            <person name="Hong Y."/>
            <person name="Kim R.W."/>
            <person name="Kang W.H."/>
            <person name="Huh J.H."/>
            <person name="Kang B.C."/>
            <person name="Yang T.J."/>
            <person name="Lee Y.H."/>
            <person name="Bennetzen J.L."/>
            <person name="Choi D."/>
        </authorList>
    </citation>
    <scope>NUCLEOTIDE SEQUENCE [LARGE SCALE GENOMIC DNA]</scope>
    <source>
        <strain evidence="2">cv. PBC81</strain>
    </source>
</reference>